<keyword evidence="5" id="KW-0411">Iron-sulfur</keyword>
<dbReference type="Gene3D" id="2.102.10.10">
    <property type="entry name" value="Rieske [2Fe-2S] iron-sulphur domain"/>
    <property type="match status" value="1"/>
</dbReference>
<evidence type="ECO:0000256" key="5">
    <source>
        <dbReference type="ARBA" id="ARBA00023014"/>
    </source>
</evidence>
<dbReference type="InterPro" id="IPR017941">
    <property type="entry name" value="Rieske_2Fe-2S"/>
</dbReference>
<organism evidence="7">
    <name type="scientific">Burkholderia cenocepacia</name>
    <dbReference type="NCBI Taxonomy" id="95486"/>
    <lineage>
        <taxon>Bacteria</taxon>
        <taxon>Pseudomonadati</taxon>
        <taxon>Pseudomonadota</taxon>
        <taxon>Betaproteobacteria</taxon>
        <taxon>Burkholderiales</taxon>
        <taxon>Burkholderiaceae</taxon>
        <taxon>Burkholderia</taxon>
        <taxon>Burkholderia cepacia complex</taxon>
    </lineage>
</organism>
<comment type="caution">
    <text evidence="7">The sequence shown here is derived from an EMBL/GenBank/DDBJ whole genome shotgun (WGS) entry which is preliminary data.</text>
</comment>
<keyword evidence="4" id="KW-0408">Iron</keyword>
<dbReference type="Pfam" id="PF00355">
    <property type="entry name" value="Rieske"/>
    <property type="match status" value="1"/>
</dbReference>
<dbReference type="Pfam" id="PF19112">
    <property type="entry name" value="VanA_C"/>
    <property type="match status" value="1"/>
</dbReference>
<dbReference type="Gene3D" id="3.90.380.10">
    <property type="entry name" value="Naphthalene 1,2-dioxygenase Alpha Subunit, Chain A, domain 1"/>
    <property type="match status" value="1"/>
</dbReference>
<dbReference type="AlphaFoldDB" id="A0A071MGQ6"/>
<name>A0A071MGQ6_9BURK</name>
<keyword evidence="1" id="KW-0001">2Fe-2S</keyword>
<sequence>MFLYDNWYVAALSGEIDASTPLARMICGKPIVLYRTADGRPVALEDRCIHRGMPLSNGKLCERGSGTLQCPYHGLEFDATGACVVAPGQTTIPRAMRVLAYPVVERDGFVWLWPGDPALADEAAIPVTGCAPEQGWSYFGQTHLEFKADWQLLLDNLMDMNHIAYVHVAAINGDPDAHTHAKMSVTTDDDNHRVTVQRHLPNCNPPAQYQFAYNFKGKIDRWQEFTWAPGGVAFRTGGVDAGTGAFEGHRKAGVQLQHFHGITPSVEGQTHYFFIGIRNFAVDDAAVGAKMQDGMVTTLIEDREVIEQQQLRLNQTSTRPLVSLAADAGGLAVRRILARLAAAEAARRPQAPPPAAIPCVVNVDAMLQAGLGR</sequence>
<feature type="domain" description="Rieske" evidence="6">
    <location>
        <begin position="7"/>
        <end position="112"/>
    </location>
</feature>
<evidence type="ECO:0000259" key="6">
    <source>
        <dbReference type="PROSITE" id="PS51296"/>
    </source>
</evidence>
<dbReference type="PROSITE" id="PS51296">
    <property type="entry name" value="RIESKE"/>
    <property type="match status" value="1"/>
</dbReference>
<dbReference type="InterPro" id="IPR044043">
    <property type="entry name" value="VanA_C_cat"/>
</dbReference>
<dbReference type="OrthoDB" id="9790995at2"/>
<gene>
    <name evidence="7" type="ORF">DT99_08420</name>
</gene>
<keyword evidence="2" id="KW-0479">Metal-binding</keyword>
<reference evidence="7" key="1">
    <citation type="submission" date="2014-04" db="EMBL/GenBank/DDBJ databases">
        <title>In planta biocontrol of soil-borne Fusarium wilt of banana through a plant endophytic bacterium, Burkholderia cenocepacia 869T2.</title>
        <authorList>
            <person name="Ho Y.-N."/>
            <person name="Chiang H.-M."/>
            <person name="Chao C.-P."/>
            <person name="Su C.-C."/>
            <person name="Hsu H.-F."/>
            <person name="Guo C.-T."/>
            <person name="Hsieh J.-L."/>
            <person name="Huang C.-C."/>
        </authorList>
    </citation>
    <scope>NUCLEOTIDE SEQUENCE [LARGE SCALE GENOMIC DNA]</scope>
    <source>
        <strain evidence="7">869T2</strain>
    </source>
</reference>
<dbReference type="SUPFAM" id="SSF55961">
    <property type="entry name" value="Bet v1-like"/>
    <property type="match status" value="1"/>
</dbReference>
<dbReference type="SUPFAM" id="SSF50022">
    <property type="entry name" value="ISP domain"/>
    <property type="match status" value="1"/>
</dbReference>
<protein>
    <recommendedName>
        <fullName evidence="6">Rieske domain-containing protein</fullName>
    </recommendedName>
</protein>
<dbReference type="InterPro" id="IPR036922">
    <property type="entry name" value="Rieske_2Fe-2S_sf"/>
</dbReference>
<proteinExistence type="predicted"/>
<dbReference type="InterPro" id="IPR050584">
    <property type="entry name" value="Cholesterol_7-desaturase"/>
</dbReference>
<dbReference type="GO" id="GO:0016491">
    <property type="term" value="F:oxidoreductase activity"/>
    <property type="evidence" value="ECO:0007669"/>
    <property type="project" value="UniProtKB-KW"/>
</dbReference>
<evidence type="ECO:0000313" key="7">
    <source>
        <dbReference type="EMBL" id="KEA60099.1"/>
    </source>
</evidence>
<evidence type="ECO:0000256" key="3">
    <source>
        <dbReference type="ARBA" id="ARBA00023002"/>
    </source>
</evidence>
<dbReference type="PANTHER" id="PTHR21266">
    <property type="entry name" value="IRON-SULFUR DOMAIN CONTAINING PROTEIN"/>
    <property type="match status" value="1"/>
</dbReference>
<accession>A0A071MGQ6</accession>
<dbReference type="GO" id="GO:0051537">
    <property type="term" value="F:2 iron, 2 sulfur cluster binding"/>
    <property type="evidence" value="ECO:0007669"/>
    <property type="project" value="UniProtKB-KW"/>
</dbReference>
<evidence type="ECO:0000256" key="1">
    <source>
        <dbReference type="ARBA" id="ARBA00022714"/>
    </source>
</evidence>
<dbReference type="PANTHER" id="PTHR21266:SF60">
    <property type="entry name" value="3-KETOSTEROID-9-ALPHA-MONOOXYGENASE, OXYGENASE COMPONENT"/>
    <property type="match status" value="1"/>
</dbReference>
<evidence type="ECO:0000256" key="4">
    <source>
        <dbReference type="ARBA" id="ARBA00023004"/>
    </source>
</evidence>
<dbReference type="GO" id="GO:0046872">
    <property type="term" value="F:metal ion binding"/>
    <property type="evidence" value="ECO:0007669"/>
    <property type="project" value="UniProtKB-KW"/>
</dbReference>
<evidence type="ECO:0000256" key="2">
    <source>
        <dbReference type="ARBA" id="ARBA00022723"/>
    </source>
</evidence>
<dbReference type="EMBL" id="JJOA01000007">
    <property type="protein sequence ID" value="KEA60099.1"/>
    <property type="molecule type" value="Genomic_DNA"/>
</dbReference>
<keyword evidence="3" id="KW-0560">Oxidoreductase</keyword>